<gene>
    <name evidence="1" type="ORF">FBU59_001609</name>
</gene>
<reference evidence="1" key="1">
    <citation type="submission" date="2022-07" db="EMBL/GenBank/DDBJ databases">
        <title>Phylogenomic reconstructions and comparative analyses of Kickxellomycotina fungi.</title>
        <authorList>
            <person name="Reynolds N.K."/>
            <person name="Stajich J.E."/>
            <person name="Barry K."/>
            <person name="Grigoriev I.V."/>
            <person name="Crous P."/>
            <person name="Smith M.E."/>
        </authorList>
    </citation>
    <scope>NUCLEOTIDE SEQUENCE</scope>
    <source>
        <strain evidence="1">NRRL 5244</strain>
    </source>
</reference>
<evidence type="ECO:0000313" key="1">
    <source>
        <dbReference type="EMBL" id="KAJ1948408.1"/>
    </source>
</evidence>
<dbReference type="Proteomes" id="UP001150603">
    <property type="component" value="Unassembled WGS sequence"/>
</dbReference>
<proteinExistence type="predicted"/>
<evidence type="ECO:0000313" key="2">
    <source>
        <dbReference type="Proteomes" id="UP001150603"/>
    </source>
</evidence>
<protein>
    <submittedName>
        <fullName evidence="1">Uncharacterized protein</fullName>
    </submittedName>
</protein>
<comment type="caution">
    <text evidence="1">The sequence shown here is derived from an EMBL/GenBank/DDBJ whole genome shotgun (WGS) entry which is preliminary data.</text>
</comment>
<accession>A0ACC1JDM4</accession>
<sequence>MSRSLSTTAVLPSTKRPANDNHFQYDMKAPQLDAGVANLFLVDEGTLRITKILPTGFKLSSGHTVHGPILIVNNEAFKLKIAPPQMKNGKIEHPLSEISTDALRILDVVTPKPEMLVVGSGAETWPVNKKAREYLTSIGIGVEMANTKYASNTFNVLAEEGRHAALLAIPAGVKA</sequence>
<dbReference type="EMBL" id="JANBPW010000745">
    <property type="protein sequence ID" value="KAJ1948408.1"/>
    <property type="molecule type" value="Genomic_DNA"/>
</dbReference>
<keyword evidence="2" id="KW-1185">Reference proteome</keyword>
<organism evidence="1 2">
    <name type="scientific">Linderina macrospora</name>
    <dbReference type="NCBI Taxonomy" id="4868"/>
    <lineage>
        <taxon>Eukaryota</taxon>
        <taxon>Fungi</taxon>
        <taxon>Fungi incertae sedis</taxon>
        <taxon>Zoopagomycota</taxon>
        <taxon>Kickxellomycotina</taxon>
        <taxon>Kickxellomycetes</taxon>
        <taxon>Kickxellales</taxon>
        <taxon>Kickxellaceae</taxon>
        <taxon>Linderina</taxon>
    </lineage>
</organism>
<name>A0ACC1JDM4_9FUNG</name>